<dbReference type="InParanoid" id="B8LT06"/>
<dbReference type="EMBL" id="EQ962652">
    <property type="protein sequence ID" value="EED23002.1"/>
    <property type="molecule type" value="Genomic_DNA"/>
</dbReference>
<organism evidence="1 2">
    <name type="scientific">Talaromyces stipitatus (strain ATCC 10500 / CBS 375.48 / QM 6759 / NRRL 1006)</name>
    <name type="common">Penicillium stipitatum</name>
    <dbReference type="NCBI Taxonomy" id="441959"/>
    <lineage>
        <taxon>Eukaryota</taxon>
        <taxon>Fungi</taxon>
        <taxon>Dikarya</taxon>
        <taxon>Ascomycota</taxon>
        <taxon>Pezizomycotina</taxon>
        <taxon>Eurotiomycetes</taxon>
        <taxon>Eurotiomycetidae</taxon>
        <taxon>Eurotiales</taxon>
        <taxon>Trichocomaceae</taxon>
        <taxon>Talaromyces</taxon>
        <taxon>Talaromyces sect. Talaromyces</taxon>
    </lineage>
</organism>
<dbReference type="HOGENOM" id="CLU_1107728_0_0_1"/>
<gene>
    <name evidence="1" type="ORF">TSTA_064680</name>
</gene>
<protein>
    <submittedName>
        <fullName evidence="1">Uncharacterized protein</fullName>
    </submittedName>
</protein>
<keyword evidence="2" id="KW-1185">Reference proteome</keyword>
<accession>B8LT06</accession>
<proteinExistence type="predicted"/>
<dbReference type="eggNOG" id="ENOG502QR0D">
    <property type="taxonomic scope" value="Eukaryota"/>
</dbReference>
<reference evidence="2" key="1">
    <citation type="journal article" date="2015" name="Genome Announc.">
        <title>Genome sequence of the AIDS-associated pathogen Penicillium marneffei (ATCC18224) and its near taxonomic relative Talaromyces stipitatus (ATCC10500).</title>
        <authorList>
            <person name="Nierman W.C."/>
            <person name="Fedorova-Abrams N.D."/>
            <person name="Andrianopoulos A."/>
        </authorList>
    </citation>
    <scope>NUCLEOTIDE SEQUENCE [LARGE SCALE GENOMIC DNA]</scope>
    <source>
        <strain evidence="2">ATCC 10500 / CBS 375.48 / QM 6759 / NRRL 1006</strain>
    </source>
</reference>
<name>B8LT06_TALSN</name>
<dbReference type="VEuPathDB" id="FungiDB:TSTA_064680"/>
<evidence type="ECO:0000313" key="2">
    <source>
        <dbReference type="Proteomes" id="UP000001745"/>
    </source>
</evidence>
<dbReference type="PhylomeDB" id="B8LT06"/>
<dbReference type="Proteomes" id="UP000001745">
    <property type="component" value="Unassembled WGS sequence"/>
</dbReference>
<evidence type="ECO:0000313" key="1">
    <source>
        <dbReference type="EMBL" id="EED23002.1"/>
    </source>
</evidence>
<dbReference type="OrthoDB" id="5424209at2759"/>
<dbReference type="RefSeq" id="XP_002340389.1">
    <property type="nucleotide sequence ID" value="XM_002340348.1"/>
</dbReference>
<dbReference type="AlphaFoldDB" id="B8LT06"/>
<sequence>MDPHSYSPHQRRWERRLSRDVNEALPIETYLYRCDPYRSSTVQHPWPYGVKVTQELAMRELILAYKNDIRDTFIRHGFPSDGSGVKLNFTVKRVFPADQRPSTVLSIGIENDPIPTRDLSIVRDAVYLLLLDKRLKTMHVDIFDCDRRFMPFKAQEDIVRLLRDKDNLSWQAICLYQVGRCLDQAVPCIVVSVPPGTIYNWASLRNEILDALGSDIEVEFLPVVPKLTDSCA</sequence>
<dbReference type="GeneID" id="8102383"/>